<comment type="similarity">
    <text evidence="5">Belongs to the PPP phosphatase family.</text>
</comment>
<keyword evidence="3" id="KW-0464">Manganese</keyword>
<dbReference type="Pfam" id="PF00149">
    <property type="entry name" value="Metallophos"/>
    <property type="match status" value="1"/>
</dbReference>
<dbReference type="InterPro" id="IPR006186">
    <property type="entry name" value="Ser/Thr-sp_prot-phosphatase"/>
</dbReference>
<organism evidence="7 8">
    <name type="scientific">Aureobasidium vineae</name>
    <dbReference type="NCBI Taxonomy" id="2773715"/>
    <lineage>
        <taxon>Eukaryota</taxon>
        <taxon>Fungi</taxon>
        <taxon>Dikarya</taxon>
        <taxon>Ascomycota</taxon>
        <taxon>Pezizomycotina</taxon>
        <taxon>Dothideomycetes</taxon>
        <taxon>Dothideomycetidae</taxon>
        <taxon>Dothideales</taxon>
        <taxon>Saccotheciaceae</taxon>
        <taxon>Aureobasidium</taxon>
    </lineage>
</organism>
<dbReference type="PRINTS" id="PR00114">
    <property type="entry name" value="STPHPHTASE"/>
</dbReference>
<dbReference type="CDD" id="cd07415">
    <property type="entry name" value="MPP_PP2A_PP4_PP6"/>
    <property type="match status" value="1"/>
</dbReference>
<dbReference type="GO" id="GO:0004722">
    <property type="term" value="F:protein serine/threonine phosphatase activity"/>
    <property type="evidence" value="ECO:0007669"/>
    <property type="project" value="UniProtKB-EC"/>
</dbReference>
<accession>A0A9N8JX74</accession>
<dbReference type="EC" id="3.1.3.16" evidence="5"/>
<dbReference type="SMART" id="SM00156">
    <property type="entry name" value="PP2Ac"/>
    <property type="match status" value="1"/>
</dbReference>
<proteinExistence type="inferred from homology"/>
<name>A0A9N8JX74_9PEZI</name>
<dbReference type="SUPFAM" id="SSF56300">
    <property type="entry name" value="Metallo-dependent phosphatases"/>
    <property type="match status" value="1"/>
</dbReference>
<dbReference type="GO" id="GO:0046872">
    <property type="term" value="F:metal ion binding"/>
    <property type="evidence" value="ECO:0007669"/>
    <property type="project" value="UniProtKB-KW"/>
</dbReference>
<evidence type="ECO:0000259" key="6">
    <source>
        <dbReference type="PROSITE" id="PS00125"/>
    </source>
</evidence>
<evidence type="ECO:0000256" key="2">
    <source>
        <dbReference type="ARBA" id="ARBA00022801"/>
    </source>
</evidence>
<feature type="domain" description="Serine/threonine specific protein phosphatases" evidence="6">
    <location>
        <begin position="104"/>
        <end position="109"/>
    </location>
</feature>
<keyword evidence="8" id="KW-1185">Reference proteome</keyword>
<evidence type="ECO:0000256" key="1">
    <source>
        <dbReference type="ARBA" id="ARBA00022723"/>
    </source>
</evidence>
<comment type="catalytic activity">
    <reaction evidence="4 5">
        <text>O-phospho-L-threonyl-[protein] + H2O = L-threonyl-[protein] + phosphate</text>
        <dbReference type="Rhea" id="RHEA:47004"/>
        <dbReference type="Rhea" id="RHEA-COMP:11060"/>
        <dbReference type="Rhea" id="RHEA-COMP:11605"/>
        <dbReference type="ChEBI" id="CHEBI:15377"/>
        <dbReference type="ChEBI" id="CHEBI:30013"/>
        <dbReference type="ChEBI" id="CHEBI:43474"/>
        <dbReference type="ChEBI" id="CHEBI:61977"/>
        <dbReference type="EC" id="3.1.3.16"/>
    </reaction>
</comment>
<dbReference type="PANTHER" id="PTHR45619">
    <property type="entry name" value="SERINE/THREONINE-PROTEIN PHOSPHATASE PP2A-RELATED"/>
    <property type="match status" value="1"/>
</dbReference>
<evidence type="ECO:0000313" key="8">
    <source>
        <dbReference type="Proteomes" id="UP000716446"/>
    </source>
</evidence>
<keyword evidence="1" id="KW-0479">Metal-binding</keyword>
<reference evidence="7" key="1">
    <citation type="submission" date="2020-06" db="EMBL/GenBank/DDBJ databases">
        <authorList>
            <person name="Onetto C."/>
        </authorList>
    </citation>
    <scope>NUCLEOTIDE SEQUENCE</scope>
</reference>
<dbReference type="Proteomes" id="UP000716446">
    <property type="component" value="Unassembled WGS sequence"/>
</dbReference>
<dbReference type="AlphaFoldDB" id="A0A9N8JX74"/>
<dbReference type="InterPro" id="IPR047129">
    <property type="entry name" value="PPA2-like"/>
</dbReference>
<dbReference type="PROSITE" id="PS00125">
    <property type="entry name" value="SER_THR_PHOSPHATASE"/>
    <property type="match status" value="1"/>
</dbReference>
<evidence type="ECO:0000256" key="5">
    <source>
        <dbReference type="RuleBase" id="RU004273"/>
    </source>
</evidence>
<sequence>MEDVGAKSELPMTAPSDPPSIPTLDGWIESLMACKQLSEADVQRLCEKAREVLQDESNVQPVFHDLMELFKIGGPNPDTNYLFMETVTLLVALKIRYPQRITILRGNHESRQITQVYGFYDECLRKYGNANVWKYFTDLFDYLPLTALIDNQIFCLHGGLSPSIDTLDNIRALDRIQEVPHEGPMCDLLWSDPDDRCGWGISPRGAGYTFGQDISEAFNHNNGLTLVARAHQLVMEGYNWSQDRNVVTIFSAPNYCYRCGNQAAIMEIDEHLKYTFLQFDPCPRAGEPMVSRRTPDYFL</sequence>
<evidence type="ECO:0000256" key="3">
    <source>
        <dbReference type="ARBA" id="ARBA00023211"/>
    </source>
</evidence>
<evidence type="ECO:0000256" key="4">
    <source>
        <dbReference type="ARBA" id="ARBA00048336"/>
    </source>
</evidence>
<evidence type="ECO:0000313" key="7">
    <source>
        <dbReference type="EMBL" id="CAD0094959.1"/>
    </source>
</evidence>
<gene>
    <name evidence="7" type="ORF">AWRI4619_LOCUS8568</name>
</gene>
<dbReference type="Gene3D" id="3.60.21.10">
    <property type="match status" value="1"/>
</dbReference>
<protein>
    <recommendedName>
        <fullName evidence="5">Serine/threonine-protein phosphatase</fullName>
        <ecNumber evidence="5">3.1.3.16</ecNumber>
    </recommendedName>
</protein>
<keyword evidence="2 5" id="KW-0378">Hydrolase</keyword>
<dbReference type="InterPro" id="IPR004843">
    <property type="entry name" value="Calcineurin-like_PHP"/>
</dbReference>
<comment type="caution">
    <text evidence="7">The sequence shown here is derived from an EMBL/GenBank/DDBJ whole genome shotgun (WGS) entry which is preliminary data.</text>
</comment>
<dbReference type="EMBL" id="CAIJEN010000015">
    <property type="protein sequence ID" value="CAD0094959.1"/>
    <property type="molecule type" value="Genomic_DNA"/>
</dbReference>
<dbReference type="InterPro" id="IPR029052">
    <property type="entry name" value="Metallo-depent_PP-like"/>
</dbReference>